<dbReference type="SUPFAM" id="SSF56300">
    <property type="entry name" value="Metallo-dependent phosphatases"/>
    <property type="match status" value="1"/>
</dbReference>
<evidence type="ECO:0000259" key="1">
    <source>
        <dbReference type="Pfam" id="PF00149"/>
    </source>
</evidence>
<dbReference type="PANTHER" id="PTHR43143:SF5">
    <property type="entry name" value="SECRETED PROTEIN"/>
    <property type="match status" value="1"/>
</dbReference>
<dbReference type="RefSeq" id="WP_101849339.1">
    <property type="nucleotide sequence ID" value="NZ_PKIZ01000006.1"/>
</dbReference>
<dbReference type="EMBL" id="PKIZ01000006">
    <property type="protein sequence ID" value="PKZ42055.1"/>
    <property type="molecule type" value="Genomic_DNA"/>
</dbReference>
<evidence type="ECO:0000313" key="3">
    <source>
        <dbReference type="Proteomes" id="UP000234206"/>
    </source>
</evidence>
<proteinExistence type="predicted"/>
<sequence>MCRENTCADGATPSRRAVILGSGTAGLTGVLTGLGGPAGATPADAAEAPEPVAARRSRPQPVGDQQFTLAVMPDTQYLFDDDSIHPEPLAASLRYLQRERQRQGIAFLAHLGDLTENGLPHEVNAFDRAWRRLRHSGIPYSLLAGNHDVGGDTTDARGATPYLGAFRRSTREPGVVAVSPDGYSTAHRFTAAGRDWMVLALDWRLSEAGFAWADAVLRTHRLPTILTTHDLVQADAGDGVAAPSEYGQQLWDRLVRRHDHVFLTLNGHFWPSGRTTMVNDAGHEVHLHLANYQQRYYGGAAMVRLYRFDLARGVIDVETLAPWVTERDPGRRNELMAEELVVTGDLDRFTVEIDFDARFADFAPAPELPGQPVREALVPGTVAYWRWEGRDGDVLRPGQRVRDLSGHGNHLEVVAAGAPLRVMADHHPEQPGRTSIAMGGAAKAVGDHLRTVAGAPLNDATLERGYTVEAFFRMPAEWTGRDAWTALLSREGTAAEAGKHGGDAEEPVVTLSLSGERQLQWVAYPTSQDTGLTNWGHELRTDRWWHVAVVNNGRHTTMYVEGCPVARNPLTRNRGLATLGRRWLVGAYTWDGVLDAVTRARLGDVRIVERALRPEEFMTRT</sequence>
<organism evidence="2 3">
    <name type="scientific">Kytococcus schroeteri</name>
    <dbReference type="NCBI Taxonomy" id="138300"/>
    <lineage>
        <taxon>Bacteria</taxon>
        <taxon>Bacillati</taxon>
        <taxon>Actinomycetota</taxon>
        <taxon>Actinomycetes</taxon>
        <taxon>Micrococcales</taxon>
        <taxon>Kytococcaceae</taxon>
        <taxon>Kytococcus</taxon>
    </lineage>
</organism>
<dbReference type="Gene3D" id="2.60.120.200">
    <property type="match status" value="1"/>
</dbReference>
<dbReference type="InterPro" id="IPR006311">
    <property type="entry name" value="TAT_signal"/>
</dbReference>
<name>A0A2I1PBQ3_9MICO</name>
<dbReference type="Proteomes" id="UP000234206">
    <property type="component" value="Unassembled WGS sequence"/>
</dbReference>
<keyword evidence="3" id="KW-1185">Reference proteome</keyword>
<gene>
    <name evidence="2" type="ORF">CYJ76_04200</name>
</gene>
<dbReference type="PANTHER" id="PTHR43143">
    <property type="entry name" value="METALLOPHOSPHOESTERASE, CALCINEURIN SUPERFAMILY"/>
    <property type="match status" value="1"/>
</dbReference>
<evidence type="ECO:0000313" key="2">
    <source>
        <dbReference type="EMBL" id="PKZ42055.1"/>
    </source>
</evidence>
<dbReference type="GO" id="GO:0016787">
    <property type="term" value="F:hydrolase activity"/>
    <property type="evidence" value="ECO:0007669"/>
    <property type="project" value="InterPro"/>
</dbReference>
<feature type="domain" description="Calcineurin-like phosphoesterase" evidence="1">
    <location>
        <begin position="70"/>
        <end position="233"/>
    </location>
</feature>
<dbReference type="Gene3D" id="3.60.21.10">
    <property type="match status" value="1"/>
</dbReference>
<dbReference type="InterPro" id="IPR029052">
    <property type="entry name" value="Metallo-depent_PP-like"/>
</dbReference>
<accession>A0A2I1PBQ3</accession>
<dbReference type="Pfam" id="PF13385">
    <property type="entry name" value="Laminin_G_3"/>
    <property type="match status" value="1"/>
</dbReference>
<dbReference type="InterPro" id="IPR051918">
    <property type="entry name" value="STPP_CPPED1"/>
</dbReference>
<dbReference type="PROSITE" id="PS51318">
    <property type="entry name" value="TAT"/>
    <property type="match status" value="1"/>
</dbReference>
<dbReference type="OrthoDB" id="9772095at2"/>
<dbReference type="AlphaFoldDB" id="A0A2I1PBQ3"/>
<dbReference type="InterPro" id="IPR013320">
    <property type="entry name" value="ConA-like_dom_sf"/>
</dbReference>
<dbReference type="SUPFAM" id="SSF49899">
    <property type="entry name" value="Concanavalin A-like lectins/glucanases"/>
    <property type="match status" value="1"/>
</dbReference>
<dbReference type="Pfam" id="PF00149">
    <property type="entry name" value="Metallophos"/>
    <property type="match status" value="1"/>
</dbReference>
<protein>
    <submittedName>
        <fullName evidence="2">Tat pathway signal sequence domain protein</fullName>
    </submittedName>
</protein>
<dbReference type="InterPro" id="IPR004843">
    <property type="entry name" value="Calcineurin-like_PHP"/>
</dbReference>
<reference evidence="2 3" key="1">
    <citation type="submission" date="2017-12" db="EMBL/GenBank/DDBJ databases">
        <title>Phylogenetic diversity of female urinary microbiome.</title>
        <authorList>
            <person name="Thomas-White K."/>
            <person name="Wolfe A.J."/>
        </authorList>
    </citation>
    <scope>NUCLEOTIDE SEQUENCE [LARGE SCALE GENOMIC DNA]</scope>
    <source>
        <strain evidence="2 3">UMB1298</strain>
    </source>
</reference>
<comment type="caution">
    <text evidence="2">The sequence shown here is derived from an EMBL/GenBank/DDBJ whole genome shotgun (WGS) entry which is preliminary data.</text>
</comment>